<comment type="caution">
    <text evidence="1">The sequence shown here is derived from an EMBL/GenBank/DDBJ whole genome shotgun (WGS) entry which is preliminary data.</text>
</comment>
<keyword evidence="2" id="KW-1185">Reference proteome</keyword>
<organism evidence="1 2">
    <name type="scientific">Boletus edulis BED1</name>
    <dbReference type="NCBI Taxonomy" id="1328754"/>
    <lineage>
        <taxon>Eukaryota</taxon>
        <taxon>Fungi</taxon>
        <taxon>Dikarya</taxon>
        <taxon>Basidiomycota</taxon>
        <taxon>Agaricomycotina</taxon>
        <taxon>Agaricomycetes</taxon>
        <taxon>Agaricomycetidae</taxon>
        <taxon>Boletales</taxon>
        <taxon>Boletineae</taxon>
        <taxon>Boletaceae</taxon>
        <taxon>Boletoideae</taxon>
        <taxon>Boletus</taxon>
    </lineage>
</organism>
<dbReference type="Proteomes" id="UP001194468">
    <property type="component" value="Unassembled WGS sequence"/>
</dbReference>
<evidence type="ECO:0000313" key="2">
    <source>
        <dbReference type="Proteomes" id="UP001194468"/>
    </source>
</evidence>
<name>A0AAD4G924_BOLED</name>
<gene>
    <name evidence="1" type="ORF">L210DRAFT_951850</name>
</gene>
<reference evidence="1" key="1">
    <citation type="submission" date="2019-10" db="EMBL/GenBank/DDBJ databases">
        <authorList>
            <consortium name="DOE Joint Genome Institute"/>
            <person name="Kuo A."/>
            <person name="Miyauchi S."/>
            <person name="Kiss E."/>
            <person name="Drula E."/>
            <person name="Kohler A."/>
            <person name="Sanchez-Garcia M."/>
            <person name="Andreopoulos B."/>
            <person name="Barry K.W."/>
            <person name="Bonito G."/>
            <person name="Buee M."/>
            <person name="Carver A."/>
            <person name="Chen C."/>
            <person name="Cichocki N."/>
            <person name="Clum A."/>
            <person name="Culley D."/>
            <person name="Crous P.W."/>
            <person name="Fauchery L."/>
            <person name="Girlanda M."/>
            <person name="Hayes R."/>
            <person name="Keri Z."/>
            <person name="LaButti K."/>
            <person name="Lipzen A."/>
            <person name="Lombard V."/>
            <person name="Magnuson J."/>
            <person name="Maillard F."/>
            <person name="Morin E."/>
            <person name="Murat C."/>
            <person name="Nolan M."/>
            <person name="Ohm R."/>
            <person name="Pangilinan J."/>
            <person name="Pereira M."/>
            <person name="Perotto S."/>
            <person name="Peter M."/>
            <person name="Riley R."/>
            <person name="Sitrit Y."/>
            <person name="Stielow B."/>
            <person name="Szollosi G."/>
            <person name="Zifcakova L."/>
            <person name="Stursova M."/>
            <person name="Spatafora J.W."/>
            <person name="Tedersoo L."/>
            <person name="Vaario L.-M."/>
            <person name="Yamada A."/>
            <person name="Yan M."/>
            <person name="Wang P."/>
            <person name="Xu J."/>
            <person name="Bruns T."/>
            <person name="Baldrian P."/>
            <person name="Vilgalys R."/>
            <person name="Henrissat B."/>
            <person name="Grigoriev I.V."/>
            <person name="Hibbett D."/>
            <person name="Nagy L.G."/>
            <person name="Martin F.M."/>
        </authorList>
    </citation>
    <scope>NUCLEOTIDE SEQUENCE</scope>
    <source>
        <strain evidence="1">BED1</strain>
    </source>
</reference>
<evidence type="ECO:0000313" key="1">
    <source>
        <dbReference type="EMBL" id="KAF8430628.1"/>
    </source>
</evidence>
<dbReference type="AlphaFoldDB" id="A0AAD4G924"/>
<protein>
    <submittedName>
        <fullName evidence="1">Uncharacterized protein</fullName>
    </submittedName>
</protein>
<proteinExistence type="predicted"/>
<dbReference type="EMBL" id="WHUW01000059">
    <property type="protein sequence ID" value="KAF8430628.1"/>
    <property type="molecule type" value="Genomic_DNA"/>
</dbReference>
<accession>A0AAD4G924</accession>
<sequence length="63" mass="6994">MAILPRVSVPIAAIVLVRFWHLFSTRAIQRIPFFVGYPLHDRLSVFADSVIYVVVLPAALSSG</sequence>
<reference evidence="1" key="2">
    <citation type="journal article" date="2020" name="Nat. Commun.">
        <title>Large-scale genome sequencing of mycorrhizal fungi provides insights into the early evolution of symbiotic traits.</title>
        <authorList>
            <person name="Miyauchi S."/>
            <person name="Kiss E."/>
            <person name="Kuo A."/>
            <person name="Drula E."/>
            <person name="Kohler A."/>
            <person name="Sanchez-Garcia M."/>
            <person name="Morin E."/>
            <person name="Andreopoulos B."/>
            <person name="Barry K.W."/>
            <person name="Bonito G."/>
            <person name="Buee M."/>
            <person name="Carver A."/>
            <person name="Chen C."/>
            <person name="Cichocki N."/>
            <person name="Clum A."/>
            <person name="Culley D."/>
            <person name="Crous P.W."/>
            <person name="Fauchery L."/>
            <person name="Girlanda M."/>
            <person name="Hayes R.D."/>
            <person name="Keri Z."/>
            <person name="LaButti K."/>
            <person name="Lipzen A."/>
            <person name="Lombard V."/>
            <person name="Magnuson J."/>
            <person name="Maillard F."/>
            <person name="Murat C."/>
            <person name="Nolan M."/>
            <person name="Ohm R.A."/>
            <person name="Pangilinan J."/>
            <person name="Pereira M.F."/>
            <person name="Perotto S."/>
            <person name="Peter M."/>
            <person name="Pfister S."/>
            <person name="Riley R."/>
            <person name="Sitrit Y."/>
            <person name="Stielow J.B."/>
            <person name="Szollosi G."/>
            <person name="Zifcakova L."/>
            <person name="Stursova M."/>
            <person name="Spatafora J.W."/>
            <person name="Tedersoo L."/>
            <person name="Vaario L.M."/>
            <person name="Yamada A."/>
            <person name="Yan M."/>
            <person name="Wang P."/>
            <person name="Xu J."/>
            <person name="Bruns T."/>
            <person name="Baldrian P."/>
            <person name="Vilgalys R."/>
            <person name="Dunand C."/>
            <person name="Henrissat B."/>
            <person name="Grigoriev I.V."/>
            <person name="Hibbett D."/>
            <person name="Nagy L.G."/>
            <person name="Martin F.M."/>
        </authorList>
    </citation>
    <scope>NUCLEOTIDE SEQUENCE</scope>
    <source>
        <strain evidence="1">BED1</strain>
    </source>
</reference>